<sequence length="323" mass="35436">MTSTALPLLSQIVRHDAFERASAELEVRLAARLPNAGGIIPLLGPTRVGKSQIMRRLVDRAEPAHSLIPMKKVIRAKLPAQTNGREIYAAILNQLGRKPGKNEVTSSVKGRVYRGIENLGIEVVVLDEVNHIAERGSNLSPRAAADHLKTLIDETGITLILDGLPRFQRIIDQNEQLRDRASGTILLKPYDWQADDDREAFGTAADAAIVSLEESGFPVAMEFEDFVRRLYGASGGRVPMMMRILKLCALGKSRPGVIDLRDFHKAASSMQQSGIPTASFFETREPDEVDLMRSYVAIMAEAGLEYRIDSLPGLGVEWGAQVG</sequence>
<dbReference type="Proteomes" id="UP000285908">
    <property type="component" value="Unassembled WGS sequence"/>
</dbReference>
<evidence type="ECO:0000313" key="3">
    <source>
        <dbReference type="Proteomes" id="UP000285908"/>
    </source>
</evidence>
<dbReference type="InterPro" id="IPR027417">
    <property type="entry name" value="P-loop_NTPase"/>
</dbReference>
<protein>
    <recommendedName>
        <fullName evidence="1">AAA+ ATPase domain-containing protein</fullName>
    </recommendedName>
</protein>
<evidence type="ECO:0000259" key="1">
    <source>
        <dbReference type="SMART" id="SM00382"/>
    </source>
</evidence>
<keyword evidence="3" id="KW-1185">Reference proteome</keyword>
<evidence type="ECO:0000313" key="2">
    <source>
        <dbReference type="EMBL" id="RVV97928.1"/>
    </source>
</evidence>
<gene>
    <name evidence="2" type="ORF">EKE94_10685</name>
</gene>
<dbReference type="OrthoDB" id="6058098at2"/>
<dbReference type="AlphaFoldDB" id="A0A438AGW3"/>
<dbReference type="SUPFAM" id="SSF52540">
    <property type="entry name" value="P-loop containing nucleoside triphosphate hydrolases"/>
    <property type="match status" value="1"/>
</dbReference>
<reference evidence="2 3" key="1">
    <citation type="submission" date="2018-11" db="EMBL/GenBank/DDBJ databases">
        <title>Mesobaculum littorinae gen. nov., sp. nov., isolated from Littorina scabra that represents a novel genus of the order Rhodobacteraceae.</title>
        <authorList>
            <person name="Li F."/>
        </authorList>
    </citation>
    <scope>NUCLEOTIDE SEQUENCE [LARGE SCALE GENOMIC DNA]</scope>
    <source>
        <strain evidence="2 3">M0103</strain>
    </source>
</reference>
<dbReference type="SMART" id="SM00382">
    <property type="entry name" value="AAA"/>
    <property type="match status" value="1"/>
</dbReference>
<dbReference type="InterPro" id="IPR008868">
    <property type="entry name" value="TniB"/>
</dbReference>
<organism evidence="2 3">
    <name type="scientific">Mesobaculum littorinae</name>
    <dbReference type="NCBI Taxonomy" id="2486419"/>
    <lineage>
        <taxon>Bacteria</taxon>
        <taxon>Pseudomonadati</taxon>
        <taxon>Pseudomonadota</taxon>
        <taxon>Alphaproteobacteria</taxon>
        <taxon>Rhodobacterales</taxon>
        <taxon>Roseobacteraceae</taxon>
        <taxon>Mesobaculum</taxon>
    </lineage>
</organism>
<accession>A0A438AGW3</accession>
<proteinExistence type="predicted"/>
<name>A0A438AGW3_9RHOB</name>
<dbReference type="RefSeq" id="WP_127906593.1">
    <property type="nucleotide sequence ID" value="NZ_RQXX01000003.1"/>
</dbReference>
<comment type="caution">
    <text evidence="2">The sequence shown here is derived from an EMBL/GenBank/DDBJ whole genome shotgun (WGS) entry which is preliminary data.</text>
</comment>
<dbReference type="EMBL" id="RQXX01000003">
    <property type="protein sequence ID" value="RVV97928.1"/>
    <property type="molecule type" value="Genomic_DNA"/>
</dbReference>
<dbReference type="Pfam" id="PF05621">
    <property type="entry name" value="TniB"/>
    <property type="match status" value="1"/>
</dbReference>
<dbReference type="Gene3D" id="3.40.50.300">
    <property type="entry name" value="P-loop containing nucleotide triphosphate hydrolases"/>
    <property type="match status" value="1"/>
</dbReference>
<feature type="domain" description="AAA+ ATPase" evidence="1">
    <location>
        <begin position="36"/>
        <end position="191"/>
    </location>
</feature>
<dbReference type="InterPro" id="IPR003593">
    <property type="entry name" value="AAA+_ATPase"/>
</dbReference>